<protein>
    <submittedName>
        <fullName evidence="1">Uncharacterized protein</fullName>
    </submittedName>
</protein>
<sequence>MAAGAFGTLSIVGGWSHGGSGASAGESEDPSSGGGPWRIKSLFAGNCMDGVAVDLFHLPALRYRITRASTWMI</sequence>
<evidence type="ECO:0000313" key="2">
    <source>
        <dbReference type="Proteomes" id="UP000275267"/>
    </source>
</evidence>
<dbReference type="AlphaFoldDB" id="A0A3L6S007"/>
<comment type="caution">
    <text evidence="1">The sequence shown here is derived from an EMBL/GenBank/DDBJ whole genome shotgun (WGS) entry which is preliminary data.</text>
</comment>
<accession>A0A3L6S007</accession>
<dbReference type="Proteomes" id="UP000275267">
    <property type="component" value="Unassembled WGS sequence"/>
</dbReference>
<reference evidence="2" key="1">
    <citation type="journal article" date="2019" name="Nat. Commun.">
        <title>The genome of broomcorn millet.</title>
        <authorList>
            <person name="Zou C."/>
            <person name="Miki D."/>
            <person name="Li D."/>
            <person name="Tang Q."/>
            <person name="Xiao L."/>
            <person name="Rajput S."/>
            <person name="Deng P."/>
            <person name="Jia W."/>
            <person name="Huang R."/>
            <person name="Zhang M."/>
            <person name="Sun Y."/>
            <person name="Hu J."/>
            <person name="Fu X."/>
            <person name="Schnable P.S."/>
            <person name="Li F."/>
            <person name="Zhang H."/>
            <person name="Feng B."/>
            <person name="Zhu X."/>
            <person name="Liu R."/>
            <person name="Schnable J.C."/>
            <person name="Zhu J.-K."/>
            <person name="Zhang H."/>
        </authorList>
    </citation>
    <scope>NUCLEOTIDE SEQUENCE [LARGE SCALE GENOMIC DNA]</scope>
</reference>
<dbReference type="EMBL" id="PQIB02000006">
    <property type="protein sequence ID" value="RLN11999.1"/>
    <property type="molecule type" value="Genomic_DNA"/>
</dbReference>
<proteinExistence type="predicted"/>
<organism evidence="1 2">
    <name type="scientific">Panicum miliaceum</name>
    <name type="common">Proso millet</name>
    <name type="synonym">Broomcorn millet</name>
    <dbReference type="NCBI Taxonomy" id="4540"/>
    <lineage>
        <taxon>Eukaryota</taxon>
        <taxon>Viridiplantae</taxon>
        <taxon>Streptophyta</taxon>
        <taxon>Embryophyta</taxon>
        <taxon>Tracheophyta</taxon>
        <taxon>Spermatophyta</taxon>
        <taxon>Magnoliopsida</taxon>
        <taxon>Liliopsida</taxon>
        <taxon>Poales</taxon>
        <taxon>Poaceae</taxon>
        <taxon>PACMAD clade</taxon>
        <taxon>Panicoideae</taxon>
        <taxon>Panicodae</taxon>
        <taxon>Paniceae</taxon>
        <taxon>Panicinae</taxon>
        <taxon>Panicum</taxon>
        <taxon>Panicum sect. Panicum</taxon>
    </lineage>
</organism>
<name>A0A3L6S007_PANMI</name>
<keyword evidence="2" id="KW-1185">Reference proteome</keyword>
<gene>
    <name evidence="1" type="ORF">C2845_PM09G19750</name>
</gene>
<evidence type="ECO:0000313" key="1">
    <source>
        <dbReference type="EMBL" id="RLN11999.1"/>
    </source>
</evidence>